<proteinExistence type="predicted"/>
<dbReference type="InterPro" id="IPR013830">
    <property type="entry name" value="SGNH_hydro"/>
</dbReference>
<dbReference type="RefSeq" id="XP_043161123.1">
    <property type="nucleotide sequence ID" value="XM_043305188.1"/>
</dbReference>
<feature type="domain" description="SGNH hydrolase-type esterase" evidence="1">
    <location>
        <begin position="159"/>
        <end position="279"/>
    </location>
</feature>
<sequence>MLGGLDWQFSNVTANSTYQFIGDWTAALNATAIEERKSFELRAGVSVASDAKIYKAEEYPKVVEIIGDSLSIGQYATYEGLSSWAYNFAAGFGDVEYSITVRDLDDSILPSDQTQDEVNIYQRHTLGSASMIRNAGEIPTVSSPRAKQIYGTSPPKWDFGAHRPADLVIINLGANDNLTVNNVSSLDFQKSYVEFINGIHHVWPSAQIILMSLWGDFIPSRMTYTQTPQYVEEIENVYRHFDEAPEKFVYYFDTTGILQHNDIAQESHLTDVGNVKIASHLNRWVAMKFGWRMQATGSEILHGTMYWNDESRY</sequence>
<keyword evidence="3" id="KW-1185">Reference proteome</keyword>
<dbReference type="GO" id="GO:0052689">
    <property type="term" value="F:carboxylic ester hydrolase activity"/>
    <property type="evidence" value="ECO:0007669"/>
    <property type="project" value="InterPro"/>
</dbReference>
<organism evidence="2 3">
    <name type="scientific">Aspergillus pseudoviridinutans</name>
    <dbReference type="NCBI Taxonomy" id="1517512"/>
    <lineage>
        <taxon>Eukaryota</taxon>
        <taxon>Fungi</taxon>
        <taxon>Dikarya</taxon>
        <taxon>Ascomycota</taxon>
        <taxon>Pezizomycotina</taxon>
        <taxon>Eurotiomycetes</taxon>
        <taxon>Eurotiomycetidae</taxon>
        <taxon>Eurotiales</taxon>
        <taxon>Aspergillaceae</taxon>
        <taxon>Aspergillus</taxon>
        <taxon>Aspergillus subgen. Fumigati</taxon>
    </lineage>
</organism>
<comment type="caution">
    <text evidence="2">The sequence shown here is derived from an EMBL/GenBank/DDBJ whole genome shotgun (WGS) entry which is preliminary data.</text>
</comment>
<dbReference type="InterPro" id="IPR037461">
    <property type="entry name" value="CtCE2-like_dom"/>
</dbReference>
<dbReference type="CDD" id="cd01831">
    <property type="entry name" value="Endoglucanase_E_like"/>
    <property type="match status" value="1"/>
</dbReference>
<dbReference type="Proteomes" id="UP001043456">
    <property type="component" value="Unassembled WGS sequence"/>
</dbReference>
<reference evidence="2 3" key="1">
    <citation type="submission" date="2018-10" db="EMBL/GenBank/DDBJ databases">
        <title>Pan-genome distribution and transcriptional activeness of fungal secondary metabolism genes in Aspergillus section Fumigati.</title>
        <authorList>
            <person name="Takahashi H."/>
            <person name="Umemura M."/>
            <person name="Ninomiya A."/>
            <person name="Kusuya Y."/>
            <person name="Urayama S."/>
            <person name="Shimizu M."/>
            <person name="Watanabe A."/>
            <person name="Kamei K."/>
            <person name="Yaguchi T."/>
            <person name="Hagiwara D."/>
        </authorList>
    </citation>
    <scope>NUCLEOTIDE SEQUENCE [LARGE SCALE GENOMIC DNA]</scope>
    <source>
        <strain evidence="2 3">IFM 55266</strain>
    </source>
</reference>
<dbReference type="SUPFAM" id="SSF52266">
    <property type="entry name" value="SGNH hydrolase"/>
    <property type="match status" value="1"/>
</dbReference>
<accession>A0A9P3BFI7</accession>
<dbReference type="AlphaFoldDB" id="A0A9P3BFI7"/>
<evidence type="ECO:0000259" key="1">
    <source>
        <dbReference type="Pfam" id="PF13472"/>
    </source>
</evidence>
<gene>
    <name evidence="2" type="ORF">Asppvi_009331</name>
</gene>
<evidence type="ECO:0000313" key="3">
    <source>
        <dbReference type="Proteomes" id="UP001043456"/>
    </source>
</evidence>
<protein>
    <recommendedName>
        <fullName evidence="1">SGNH hydrolase-type esterase domain-containing protein</fullName>
    </recommendedName>
</protein>
<dbReference type="EMBL" id="BHVY01000007">
    <property type="protein sequence ID" value="GIJ90377.1"/>
    <property type="molecule type" value="Genomic_DNA"/>
</dbReference>
<dbReference type="GeneID" id="67007941"/>
<dbReference type="InterPro" id="IPR052762">
    <property type="entry name" value="PCW_deacetylase/CE"/>
</dbReference>
<dbReference type="PANTHER" id="PTHR37834">
    <property type="entry name" value="GDSL-LIKE LIPASE/ACYLHYDROLASE DOMAIN PROTEIN (AFU_ORTHOLOGUE AFUA_2G00620)"/>
    <property type="match status" value="1"/>
</dbReference>
<dbReference type="OrthoDB" id="426133at2759"/>
<dbReference type="Pfam" id="PF13472">
    <property type="entry name" value="Lipase_GDSL_2"/>
    <property type="match status" value="1"/>
</dbReference>
<dbReference type="PANTHER" id="PTHR37834:SF2">
    <property type="entry name" value="ESTERASE, SGNH HYDROLASE-TYPE"/>
    <property type="match status" value="1"/>
</dbReference>
<name>A0A9P3BFI7_9EURO</name>
<evidence type="ECO:0000313" key="2">
    <source>
        <dbReference type="EMBL" id="GIJ90377.1"/>
    </source>
</evidence>
<dbReference type="InterPro" id="IPR036514">
    <property type="entry name" value="SGNH_hydro_sf"/>
</dbReference>
<dbReference type="Gene3D" id="3.40.50.1110">
    <property type="entry name" value="SGNH hydrolase"/>
    <property type="match status" value="1"/>
</dbReference>